<dbReference type="Gene3D" id="3.40.50.1820">
    <property type="entry name" value="alpha/beta hydrolase"/>
    <property type="match status" value="1"/>
</dbReference>
<dbReference type="InterPro" id="IPR029058">
    <property type="entry name" value="AB_hydrolase_fold"/>
</dbReference>
<gene>
    <name evidence="2" type="ORF">A1O7_08209</name>
</gene>
<dbReference type="EMBL" id="AMGW01000006">
    <property type="protein sequence ID" value="EXJ55282.1"/>
    <property type="molecule type" value="Genomic_DNA"/>
</dbReference>
<keyword evidence="3" id="KW-1185">Reference proteome</keyword>
<dbReference type="Proteomes" id="UP000019473">
    <property type="component" value="Unassembled WGS sequence"/>
</dbReference>
<reference evidence="2 3" key="1">
    <citation type="submission" date="2013-03" db="EMBL/GenBank/DDBJ databases">
        <title>The Genome Sequence of Cladophialophora yegresii CBS 114405.</title>
        <authorList>
            <consortium name="The Broad Institute Genomics Platform"/>
            <person name="Cuomo C."/>
            <person name="de Hoog S."/>
            <person name="Gorbushina A."/>
            <person name="Walker B."/>
            <person name="Young S.K."/>
            <person name="Zeng Q."/>
            <person name="Gargeya S."/>
            <person name="Fitzgerald M."/>
            <person name="Haas B."/>
            <person name="Abouelleil A."/>
            <person name="Allen A.W."/>
            <person name="Alvarado L."/>
            <person name="Arachchi H.M."/>
            <person name="Berlin A.M."/>
            <person name="Chapman S.B."/>
            <person name="Gainer-Dewar J."/>
            <person name="Goldberg J."/>
            <person name="Griggs A."/>
            <person name="Gujja S."/>
            <person name="Hansen M."/>
            <person name="Howarth C."/>
            <person name="Imamovic A."/>
            <person name="Ireland A."/>
            <person name="Larimer J."/>
            <person name="McCowan C."/>
            <person name="Murphy C."/>
            <person name="Pearson M."/>
            <person name="Poon T.W."/>
            <person name="Priest M."/>
            <person name="Roberts A."/>
            <person name="Saif S."/>
            <person name="Shea T."/>
            <person name="Sisk P."/>
            <person name="Sykes S."/>
            <person name="Wortman J."/>
            <person name="Nusbaum C."/>
            <person name="Birren B."/>
        </authorList>
    </citation>
    <scope>NUCLEOTIDE SEQUENCE [LARGE SCALE GENOMIC DNA]</scope>
    <source>
        <strain evidence="2 3">CBS 114405</strain>
    </source>
</reference>
<dbReference type="SUPFAM" id="SSF53474">
    <property type="entry name" value="alpha/beta-Hydrolases"/>
    <property type="match status" value="1"/>
</dbReference>
<dbReference type="PANTHER" id="PTHR43798:SF33">
    <property type="entry name" value="HYDROLASE, PUTATIVE (AFU_ORTHOLOGUE AFUA_2G14860)-RELATED"/>
    <property type="match status" value="1"/>
</dbReference>
<sequence>MPNVKIVHVPHLGGIDAAYQMPFPFRAEKPTLVLVNAMTTSSELYRPQFDDSGLNGMMNLIAIEPLGHGQTRAKSEHFTYWDTAIMNLQVMDALGTKRAFALGTSQGGWIVARMALLAPEKIQGIIPLGTSMDYESPRSLAMGNWDGLTQCAASRDALTSAEPTPDFRLDDSYSKLMMKVGFGKAATPELESFWTNELSVNYAGDDGRRRCRMCWINLGERDGLHGRLPDIKCPVLWLHGSDDAAFSVRNAEDEIKMFTNAKVASLIVIPGGAHYLSASHPKEVRTAVMEFVDKHFQRE</sequence>
<dbReference type="AlphaFoldDB" id="W9VI01"/>
<evidence type="ECO:0000313" key="2">
    <source>
        <dbReference type="EMBL" id="EXJ55282.1"/>
    </source>
</evidence>
<dbReference type="InterPro" id="IPR050266">
    <property type="entry name" value="AB_hydrolase_sf"/>
</dbReference>
<dbReference type="GO" id="GO:0046464">
    <property type="term" value="P:acylglycerol catabolic process"/>
    <property type="evidence" value="ECO:0007669"/>
    <property type="project" value="TreeGrafter"/>
</dbReference>
<keyword evidence="2" id="KW-0378">Hydrolase</keyword>
<dbReference type="RefSeq" id="XP_007760392.1">
    <property type="nucleotide sequence ID" value="XM_007762202.1"/>
</dbReference>
<name>W9VI01_9EURO</name>
<dbReference type="GeneID" id="19182777"/>
<dbReference type="HOGENOM" id="CLU_062856_0_0_1"/>
<dbReference type="Pfam" id="PF00561">
    <property type="entry name" value="Abhydrolase_1"/>
    <property type="match status" value="1"/>
</dbReference>
<dbReference type="PANTHER" id="PTHR43798">
    <property type="entry name" value="MONOACYLGLYCEROL LIPASE"/>
    <property type="match status" value="1"/>
</dbReference>
<evidence type="ECO:0000259" key="1">
    <source>
        <dbReference type="Pfam" id="PF00561"/>
    </source>
</evidence>
<dbReference type="GO" id="GO:0047372">
    <property type="term" value="F:monoacylglycerol lipase activity"/>
    <property type="evidence" value="ECO:0007669"/>
    <property type="project" value="TreeGrafter"/>
</dbReference>
<dbReference type="GO" id="GO:0016020">
    <property type="term" value="C:membrane"/>
    <property type="evidence" value="ECO:0007669"/>
    <property type="project" value="TreeGrafter"/>
</dbReference>
<dbReference type="eggNOG" id="ENOG502S7C5">
    <property type="taxonomic scope" value="Eukaryota"/>
</dbReference>
<comment type="caution">
    <text evidence="2">The sequence shown here is derived from an EMBL/GenBank/DDBJ whole genome shotgun (WGS) entry which is preliminary data.</text>
</comment>
<dbReference type="OrthoDB" id="19657at2759"/>
<dbReference type="VEuPathDB" id="FungiDB:A1O7_08209"/>
<feature type="domain" description="AB hydrolase-1" evidence="1">
    <location>
        <begin position="30"/>
        <end position="280"/>
    </location>
</feature>
<dbReference type="InterPro" id="IPR000073">
    <property type="entry name" value="AB_hydrolase_1"/>
</dbReference>
<dbReference type="STRING" id="1182544.W9VI01"/>
<protein>
    <submittedName>
        <fullName evidence="2">Microsomal epoxide hydrolase</fullName>
    </submittedName>
</protein>
<evidence type="ECO:0000313" key="3">
    <source>
        <dbReference type="Proteomes" id="UP000019473"/>
    </source>
</evidence>
<organism evidence="2 3">
    <name type="scientific">Cladophialophora yegresii CBS 114405</name>
    <dbReference type="NCBI Taxonomy" id="1182544"/>
    <lineage>
        <taxon>Eukaryota</taxon>
        <taxon>Fungi</taxon>
        <taxon>Dikarya</taxon>
        <taxon>Ascomycota</taxon>
        <taxon>Pezizomycotina</taxon>
        <taxon>Eurotiomycetes</taxon>
        <taxon>Chaetothyriomycetidae</taxon>
        <taxon>Chaetothyriales</taxon>
        <taxon>Herpotrichiellaceae</taxon>
        <taxon>Cladophialophora</taxon>
    </lineage>
</organism>
<accession>W9VI01</accession>
<proteinExistence type="predicted"/>